<dbReference type="Proteomes" id="UP000823865">
    <property type="component" value="Unassembled WGS sequence"/>
</dbReference>
<sequence>MKKKYVTLTLLLALFLPAVTPLYAFPDLPVFGQMDELTPSITVRGSQITVQHAEGLVLEIYNLAGLKVGSYKVESSEYTVSTSLPKGCYILKLGKLVRKISIG</sequence>
<reference evidence="2" key="2">
    <citation type="submission" date="2021-04" db="EMBL/GenBank/DDBJ databases">
        <authorList>
            <person name="Gilroy R."/>
        </authorList>
    </citation>
    <scope>NUCLEOTIDE SEQUENCE</scope>
    <source>
        <strain evidence="2">G3-2149</strain>
    </source>
</reference>
<evidence type="ECO:0008006" key="4">
    <source>
        <dbReference type="Google" id="ProtNLM"/>
    </source>
</evidence>
<comment type="caution">
    <text evidence="2">The sequence shown here is derived from an EMBL/GenBank/DDBJ whole genome shotgun (WGS) entry which is preliminary data.</text>
</comment>
<reference evidence="2" key="1">
    <citation type="journal article" date="2021" name="PeerJ">
        <title>Extensive microbial diversity within the chicken gut microbiome revealed by metagenomics and culture.</title>
        <authorList>
            <person name="Gilroy R."/>
            <person name="Ravi A."/>
            <person name="Getino M."/>
            <person name="Pursley I."/>
            <person name="Horton D.L."/>
            <person name="Alikhan N.F."/>
            <person name="Baker D."/>
            <person name="Gharbi K."/>
            <person name="Hall N."/>
            <person name="Watson M."/>
            <person name="Adriaenssens E.M."/>
            <person name="Foster-Nyarko E."/>
            <person name="Jarju S."/>
            <person name="Secka A."/>
            <person name="Antonio M."/>
            <person name="Oren A."/>
            <person name="Chaudhuri R.R."/>
            <person name="La Ragione R."/>
            <person name="Hildebrand F."/>
            <person name="Pallen M.J."/>
        </authorList>
    </citation>
    <scope>NUCLEOTIDE SEQUENCE</scope>
    <source>
        <strain evidence="2">G3-2149</strain>
    </source>
</reference>
<name>A0A9E2LDN0_9BACT</name>
<evidence type="ECO:0000313" key="3">
    <source>
        <dbReference type="Proteomes" id="UP000823865"/>
    </source>
</evidence>
<proteinExistence type="predicted"/>
<organism evidence="2 3">
    <name type="scientific">Candidatus Paraprevotella stercoravium</name>
    <dbReference type="NCBI Taxonomy" id="2838725"/>
    <lineage>
        <taxon>Bacteria</taxon>
        <taxon>Pseudomonadati</taxon>
        <taxon>Bacteroidota</taxon>
        <taxon>Bacteroidia</taxon>
        <taxon>Bacteroidales</taxon>
        <taxon>Prevotellaceae</taxon>
        <taxon>Paraprevotella</taxon>
    </lineage>
</organism>
<feature type="signal peptide" evidence="1">
    <location>
        <begin position="1"/>
        <end position="24"/>
    </location>
</feature>
<evidence type="ECO:0000256" key="1">
    <source>
        <dbReference type="SAM" id="SignalP"/>
    </source>
</evidence>
<feature type="chain" id="PRO_5039512845" description="Secretion system C-terminal sorting domain-containing protein" evidence="1">
    <location>
        <begin position="25"/>
        <end position="103"/>
    </location>
</feature>
<accession>A0A9E2LDN0</accession>
<protein>
    <recommendedName>
        <fullName evidence="4">Secretion system C-terminal sorting domain-containing protein</fullName>
    </recommendedName>
</protein>
<keyword evidence="1" id="KW-0732">Signal</keyword>
<dbReference type="EMBL" id="JAHLFU010000293">
    <property type="protein sequence ID" value="MBU3854863.1"/>
    <property type="molecule type" value="Genomic_DNA"/>
</dbReference>
<dbReference type="AlphaFoldDB" id="A0A9E2LDN0"/>
<gene>
    <name evidence="2" type="ORF">H9789_13825</name>
</gene>
<evidence type="ECO:0000313" key="2">
    <source>
        <dbReference type="EMBL" id="MBU3854863.1"/>
    </source>
</evidence>